<evidence type="ECO:0000256" key="1">
    <source>
        <dbReference type="ARBA" id="ARBA00004613"/>
    </source>
</evidence>
<name>H2AY19_KAZAF</name>
<comment type="catalytic activity">
    <reaction evidence="8">
        <text>Successive hydrolysis of beta-D-glucose units from the non-reducing ends of (1-&gt;3)-beta-D-glucans, releasing alpha-glucose.</text>
        <dbReference type="EC" id="3.2.1.58"/>
    </reaction>
</comment>
<accession>H2AY19</accession>
<evidence type="ECO:0000313" key="14">
    <source>
        <dbReference type="Proteomes" id="UP000005220"/>
    </source>
</evidence>
<evidence type="ECO:0000256" key="9">
    <source>
        <dbReference type="ARBA" id="ARBA00038929"/>
    </source>
</evidence>
<dbReference type="InterPro" id="IPR017853">
    <property type="entry name" value="GH"/>
</dbReference>
<evidence type="ECO:0000256" key="7">
    <source>
        <dbReference type="ARBA" id="ARBA00023316"/>
    </source>
</evidence>
<dbReference type="GO" id="GO:0004338">
    <property type="term" value="F:glucan exo-1,3-beta-glucosidase activity"/>
    <property type="evidence" value="ECO:0007669"/>
    <property type="project" value="UniProtKB-EC"/>
</dbReference>
<dbReference type="GO" id="GO:0009251">
    <property type="term" value="P:glucan catabolic process"/>
    <property type="evidence" value="ECO:0007669"/>
    <property type="project" value="TreeGrafter"/>
</dbReference>
<dbReference type="GeneID" id="13887248"/>
<evidence type="ECO:0000256" key="4">
    <source>
        <dbReference type="ARBA" id="ARBA00022729"/>
    </source>
</evidence>
<dbReference type="AlphaFoldDB" id="H2AY19"/>
<keyword evidence="5 10" id="KW-0378">Hydrolase</keyword>
<dbReference type="Pfam" id="PF00150">
    <property type="entry name" value="Cellulase"/>
    <property type="match status" value="1"/>
</dbReference>
<dbReference type="GO" id="GO:0071555">
    <property type="term" value="P:cell wall organization"/>
    <property type="evidence" value="ECO:0007669"/>
    <property type="project" value="UniProtKB-KW"/>
</dbReference>
<dbReference type="GO" id="GO:0030437">
    <property type="term" value="P:ascospore formation"/>
    <property type="evidence" value="ECO:0007669"/>
    <property type="project" value="EnsemblFungi"/>
</dbReference>
<dbReference type="InterPro" id="IPR050386">
    <property type="entry name" value="Glycosyl_hydrolase_5"/>
</dbReference>
<evidence type="ECO:0000256" key="8">
    <source>
        <dbReference type="ARBA" id="ARBA00036824"/>
    </source>
</evidence>
<evidence type="ECO:0000313" key="13">
    <source>
        <dbReference type="EMBL" id="CCF59269.1"/>
    </source>
</evidence>
<dbReference type="PROSITE" id="PS00659">
    <property type="entry name" value="GLYCOSYL_HYDROL_F5"/>
    <property type="match status" value="1"/>
</dbReference>
<evidence type="ECO:0000256" key="5">
    <source>
        <dbReference type="ARBA" id="ARBA00022801"/>
    </source>
</evidence>
<dbReference type="GO" id="GO:0009986">
    <property type="term" value="C:cell surface"/>
    <property type="evidence" value="ECO:0007669"/>
    <property type="project" value="TreeGrafter"/>
</dbReference>
<keyword evidence="4 11" id="KW-0732">Signal</keyword>
<dbReference type="InterPro" id="IPR018087">
    <property type="entry name" value="Glyco_hydro_5_CS"/>
</dbReference>
<keyword evidence="3" id="KW-0964">Secreted</keyword>
<protein>
    <recommendedName>
        <fullName evidence="9">glucan 1,3-beta-glucosidase</fullName>
        <ecNumber evidence="9">3.2.1.58</ecNumber>
    </recommendedName>
</protein>
<dbReference type="GO" id="GO:0005619">
    <property type="term" value="C:ascospore wall"/>
    <property type="evidence" value="ECO:0007669"/>
    <property type="project" value="EnsemblFungi"/>
</dbReference>
<dbReference type="KEGG" id="kaf:KAFR_0G02350"/>
<dbReference type="EC" id="3.2.1.58" evidence="9"/>
<comment type="similarity">
    <text evidence="2 10">Belongs to the glycosyl hydrolase 5 (cellulase A) family.</text>
</comment>
<proteinExistence type="inferred from homology"/>
<evidence type="ECO:0000256" key="6">
    <source>
        <dbReference type="ARBA" id="ARBA00023295"/>
    </source>
</evidence>
<keyword evidence="6 10" id="KW-0326">Glycosidase</keyword>
<dbReference type="FunFam" id="3.20.20.80:FF:000033">
    <property type="entry name" value="Glucan 1,3-beta-glucosidase A"/>
    <property type="match status" value="1"/>
</dbReference>
<evidence type="ECO:0000256" key="10">
    <source>
        <dbReference type="RuleBase" id="RU361153"/>
    </source>
</evidence>
<dbReference type="OrthoDB" id="62120at2759"/>
<evidence type="ECO:0000256" key="2">
    <source>
        <dbReference type="ARBA" id="ARBA00005641"/>
    </source>
</evidence>
<comment type="subcellular location">
    <subcellularLocation>
        <location evidence="1">Secreted</location>
    </subcellularLocation>
</comment>
<dbReference type="InterPro" id="IPR001547">
    <property type="entry name" value="Glyco_hydro_5"/>
</dbReference>
<organism evidence="13 14">
    <name type="scientific">Kazachstania africana (strain ATCC 22294 / BCRC 22015 / CBS 2517 / CECT 1963 / NBRC 1671 / NRRL Y-8276)</name>
    <name type="common">Yeast</name>
    <name type="synonym">Kluyveromyces africanus</name>
    <dbReference type="NCBI Taxonomy" id="1071382"/>
    <lineage>
        <taxon>Eukaryota</taxon>
        <taxon>Fungi</taxon>
        <taxon>Dikarya</taxon>
        <taxon>Ascomycota</taxon>
        <taxon>Saccharomycotina</taxon>
        <taxon>Saccharomycetes</taxon>
        <taxon>Saccharomycetales</taxon>
        <taxon>Saccharomycetaceae</taxon>
        <taxon>Kazachstania</taxon>
    </lineage>
</organism>
<dbReference type="HOGENOM" id="CLU_004624_0_1_1"/>
<dbReference type="PANTHER" id="PTHR31297:SF1">
    <property type="entry name" value="GLUCAN 1,3-BETA-GLUCOSIDASE I_II-RELATED"/>
    <property type="match status" value="1"/>
</dbReference>
<dbReference type="RefSeq" id="XP_003958404.1">
    <property type="nucleotide sequence ID" value="XM_003958355.1"/>
</dbReference>
<dbReference type="Proteomes" id="UP000005220">
    <property type="component" value="Chromosome 7"/>
</dbReference>
<evidence type="ECO:0000256" key="3">
    <source>
        <dbReference type="ARBA" id="ARBA00022525"/>
    </source>
</evidence>
<dbReference type="eggNOG" id="ENOG502QPYU">
    <property type="taxonomic scope" value="Eukaryota"/>
</dbReference>
<dbReference type="GO" id="GO:0005576">
    <property type="term" value="C:extracellular region"/>
    <property type="evidence" value="ECO:0007669"/>
    <property type="project" value="UniProtKB-SubCell"/>
</dbReference>
<reference evidence="13 14" key="1">
    <citation type="journal article" date="2011" name="Proc. Natl. Acad. Sci. U.S.A.">
        <title>Evolutionary erosion of yeast sex chromosomes by mating-type switching accidents.</title>
        <authorList>
            <person name="Gordon J.L."/>
            <person name="Armisen D."/>
            <person name="Proux-Wera E."/>
            <person name="Oheigeartaigh S.S."/>
            <person name="Byrne K.P."/>
            <person name="Wolfe K.H."/>
        </authorList>
    </citation>
    <scope>NUCLEOTIDE SEQUENCE [LARGE SCALE GENOMIC DNA]</scope>
    <source>
        <strain evidence="14">ATCC 22294 / BCRC 22015 / CBS 2517 / CECT 1963 / NBRC 1671 / NRRL Y-8276</strain>
    </source>
</reference>
<keyword evidence="14" id="KW-1185">Reference proteome</keyword>
<dbReference type="Gene3D" id="3.20.20.80">
    <property type="entry name" value="Glycosidases"/>
    <property type="match status" value="1"/>
</dbReference>
<gene>
    <name evidence="13" type="primary">KAFR0G02350</name>
    <name evidence="13" type="ORF">KAFR_0G02350</name>
</gene>
<keyword evidence="7" id="KW-0961">Cell wall biogenesis/degradation</keyword>
<evidence type="ECO:0000259" key="12">
    <source>
        <dbReference type="Pfam" id="PF00150"/>
    </source>
</evidence>
<feature type="chain" id="PRO_5003560032" description="glucan 1,3-beta-glucosidase" evidence="11">
    <location>
        <begin position="22"/>
        <end position="445"/>
    </location>
</feature>
<dbReference type="EMBL" id="HE650827">
    <property type="protein sequence ID" value="CCF59269.1"/>
    <property type="molecule type" value="Genomic_DNA"/>
</dbReference>
<feature type="signal peptide" evidence="11">
    <location>
        <begin position="1"/>
        <end position="21"/>
    </location>
</feature>
<evidence type="ECO:0000256" key="11">
    <source>
        <dbReference type="SAM" id="SignalP"/>
    </source>
</evidence>
<dbReference type="SUPFAM" id="SSF51445">
    <property type="entry name" value="(Trans)glycosidases"/>
    <property type="match status" value="1"/>
</dbReference>
<dbReference type="PANTHER" id="PTHR31297">
    <property type="entry name" value="GLUCAN ENDO-1,6-BETA-GLUCOSIDASE B"/>
    <property type="match status" value="1"/>
</dbReference>
<dbReference type="STRING" id="1071382.H2AY19"/>
<sequence>MLRNIQLLFFALSLCLYSVRANVIPMKTSNSVQFQMKKRYLDYDRLAEPIRGVNIGGWLVLEPYITPSLFEVFRTNTENDNGIPVDEYHYCQMLGYDEARRRLIAHWDSFYTEQDFAAIARQGFNLVRIPVGYWAFKLLDNDPYVTGLQESYLDRAIGWASKYNLKVWIDLHGAAGSQNGFDNSGLRDWLAFLEDRNLKLTLDSLYYILEKYSRNEYLNTVVGIELLNEPLGPAIDMGKYKNDYVMPAYRYLRDTLQRNQIIVLQDAFQPPNYWDNFLTLDQGFWGVAVDHHHYTVFSPGELDRPVDQKIRTACQWGYDVVNEYHWSIGGEFSAALDDCAKWLNGVGVGARYDGTFFRDKNIPSDFRLGSCNGNDNIDTWSNEKRENTRKFVEAQLDAFEMREGWIMWCYKTESAIEWSVQKLIEHGMFPQPIQHRKYPNQCKLN</sequence>
<dbReference type="InParanoid" id="H2AY19"/>
<feature type="domain" description="Glycoside hydrolase family 5" evidence="12">
    <location>
        <begin position="106"/>
        <end position="265"/>
    </location>
</feature>